<feature type="chain" id="PRO_5043765906" description="Gamma-interferon-inducible lysosomal thiol reductase" evidence="9">
    <location>
        <begin position="24"/>
        <end position="292"/>
    </location>
</feature>
<keyword evidence="6 7" id="KW-0325">Glycoprotein</keyword>
<keyword evidence="4 7" id="KW-0732">Signal</keyword>
<dbReference type="PANTHER" id="PTHR13234">
    <property type="entry name" value="GAMMA-INTERFERON INDUCIBLE LYSOSOMAL THIOL REDUCTASE GILT"/>
    <property type="match status" value="1"/>
</dbReference>
<name>A0AAW0QE04_9GOBI</name>
<evidence type="ECO:0000256" key="3">
    <source>
        <dbReference type="ARBA" id="ARBA00022525"/>
    </source>
</evidence>
<dbReference type="Proteomes" id="UP001460270">
    <property type="component" value="Unassembled WGS sequence"/>
</dbReference>
<proteinExistence type="inferred from homology"/>
<comment type="subunit">
    <text evidence="2 7">Dimer; disulfide-linked.</text>
</comment>
<dbReference type="EC" id="1.8.-.-" evidence="7"/>
<sequence length="292" mass="32189">MKALLLLLVVLSVWWMNFGSGSGAEYPCAPSTWCSSTETAVRCGVLKQCLKANYTRSRQTADPVKVEVYSESLCPDCRGFITNMLFPSSVLLGDIMDLTVVPYGNAEETFDGHKYVFTCQHGKLECLGNMIQSCLLNMSRPSAFLIIFCMEAATDVIKAAETVHTDDLQDKAMTSLISLVCSMYQGPRPAREWAEEALYLEQHHRPGLACAVKRLMSGRLHLPRLSCRPPPLSPDSEGPQSLNDFTPSDRPPDLDSKGPCDGAPEDGLFTENPRTLKHSRSLGTLTSCFNRT</sequence>
<dbReference type="EMBL" id="JBBPFD010000001">
    <property type="protein sequence ID" value="KAK7944614.1"/>
    <property type="molecule type" value="Genomic_DNA"/>
</dbReference>
<dbReference type="GO" id="GO:0005764">
    <property type="term" value="C:lysosome"/>
    <property type="evidence" value="ECO:0007669"/>
    <property type="project" value="UniProtKB-SubCell"/>
</dbReference>
<feature type="signal peptide" evidence="9">
    <location>
        <begin position="1"/>
        <end position="23"/>
    </location>
</feature>
<evidence type="ECO:0000256" key="5">
    <source>
        <dbReference type="ARBA" id="ARBA00023157"/>
    </source>
</evidence>
<keyword evidence="5 7" id="KW-1015">Disulfide bond</keyword>
<evidence type="ECO:0000256" key="9">
    <source>
        <dbReference type="SAM" id="SignalP"/>
    </source>
</evidence>
<protein>
    <recommendedName>
        <fullName evidence="7">Gamma-interferon-inducible lysosomal thiol reductase</fullName>
        <ecNumber evidence="7">1.8.-.-</ecNumber>
    </recommendedName>
    <alternativeName>
        <fullName evidence="7">Gamma-interferon-inducible protein IP-30</fullName>
    </alternativeName>
</protein>
<feature type="region of interest" description="Disordered" evidence="8">
    <location>
        <begin position="226"/>
        <end position="276"/>
    </location>
</feature>
<evidence type="ECO:0000256" key="7">
    <source>
        <dbReference type="RuleBase" id="RU369109"/>
    </source>
</evidence>
<evidence type="ECO:0000256" key="8">
    <source>
        <dbReference type="SAM" id="MobiDB-lite"/>
    </source>
</evidence>
<keyword evidence="7" id="KW-0458">Lysosome</keyword>
<dbReference type="PANTHER" id="PTHR13234:SF43">
    <property type="entry name" value="GAMMA-INTERFERON-INDUCIBLE LYSOSOMAL THIOL REDUCTASE"/>
    <property type="match status" value="1"/>
</dbReference>
<keyword evidence="7" id="KW-0676">Redox-active center</keyword>
<keyword evidence="7" id="KW-0391">Immunity</keyword>
<comment type="subcellular location">
    <subcellularLocation>
        <location evidence="7">Secreted</location>
    </subcellularLocation>
    <subcellularLocation>
        <location evidence="7">Lysosome</location>
    </subcellularLocation>
</comment>
<evidence type="ECO:0000256" key="4">
    <source>
        <dbReference type="ARBA" id="ARBA00022729"/>
    </source>
</evidence>
<evidence type="ECO:0000256" key="6">
    <source>
        <dbReference type="ARBA" id="ARBA00023180"/>
    </source>
</evidence>
<gene>
    <name evidence="11" type="ORF">WMY93_000342</name>
</gene>
<organism evidence="11 12">
    <name type="scientific">Mugilogobius chulae</name>
    <name type="common">yellowstripe goby</name>
    <dbReference type="NCBI Taxonomy" id="88201"/>
    <lineage>
        <taxon>Eukaryota</taxon>
        <taxon>Metazoa</taxon>
        <taxon>Chordata</taxon>
        <taxon>Craniata</taxon>
        <taxon>Vertebrata</taxon>
        <taxon>Euteleostomi</taxon>
        <taxon>Actinopterygii</taxon>
        <taxon>Neopterygii</taxon>
        <taxon>Teleostei</taxon>
        <taxon>Neoteleostei</taxon>
        <taxon>Acanthomorphata</taxon>
        <taxon>Gobiaria</taxon>
        <taxon>Gobiiformes</taxon>
        <taxon>Gobioidei</taxon>
        <taxon>Gobiidae</taxon>
        <taxon>Gobionellinae</taxon>
        <taxon>Mugilogobius</taxon>
    </lineage>
</organism>
<accession>A0AAW0QE04</accession>
<dbReference type="InterPro" id="IPR004911">
    <property type="entry name" value="Interferon-induced_GILT"/>
</dbReference>
<evidence type="ECO:0000256" key="1">
    <source>
        <dbReference type="ARBA" id="ARBA00005679"/>
    </source>
</evidence>
<reference evidence="12" key="1">
    <citation type="submission" date="2024-04" db="EMBL/GenBank/DDBJ databases">
        <title>Salinicola lusitanus LLJ914,a marine bacterium isolated from the Okinawa Trough.</title>
        <authorList>
            <person name="Li J."/>
        </authorList>
    </citation>
    <scope>NUCLEOTIDE SEQUENCE [LARGE SCALE GENOMIC DNA]</scope>
</reference>
<dbReference type="GO" id="GO:0005576">
    <property type="term" value="C:extracellular region"/>
    <property type="evidence" value="ECO:0007669"/>
    <property type="project" value="UniProtKB-SubCell"/>
</dbReference>
<dbReference type="PROSITE" id="PS51110">
    <property type="entry name" value="SAP_A"/>
    <property type="match status" value="1"/>
</dbReference>
<comment type="similarity">
    <text evidence="1 7">Belongs to the GILT family.</text>
</comment>
<comment type="caution">
    <text evidence="11">The sequence shown here is derived from an EMBL/GenBank/DDBJ whole genome shotgun (WGS) entry which is preliminary data.</text>
</comment>
<keyword evidence="7" id="KW-0560">Oxidoreductase</keyword>
<feature type="domain" description="Saposin A-type" evidence="10">
    <location>
        <begin position="19"/>
        <end position="59"/>
    </location>
</feature>
<dbReference type="InterPro" id="IPR003119">
    <property type="entry name" value="SAP_A"/>
</dbReference>
<dbReference type="AlphaFoldDB" id="A0AAW0QE04"/>
<dbReference type="GO" id="GO:0016671">
    <property type="term" value="F:oxidoreductase activity, acting on a sulfur group of donors, disulfide as acceptor"/>
    <property type="evidence" value="ECO:0007669"/>
    <property type="project" value="UniProtKB-UniRule"/>
</dbReference>
<keyword evidence="3 7" id="KW-0964">Secreted</keyword>
<comment type="function">
    <text evidence="7">Lysosomal thiol reductase that can reduce protein disulfide bonds. Facilitates the complete unfolding of proteins destined for lysosomal degradation. Plays an important role in antigen processing.</text>
</comment>
<evidence type="ECO:0000259" key="10">
    <source>
        <dbReference type="PROSITE" id="PS51110"/>
    </source>
</evidence>
<evidence type="ECO:0000256" key="2">
    <source>
        <dbReference type="ARBA" id="ARBA00011615"/>
    </source>
</evidence>
<dbReference type="Pfam" id="PF03227">
    <property type="entry name" value="GILT"/>
    <property type="match status" value="1"/>
</dbReference>
<evidence type="ECO:0000313" key="11">
    <source>
        <dbReference type="EMBL" id="KAK7944614.1"/>
    </source>
</evidence>
<dbReference type="GO" id="GO:0002376">
    <property type="term" value="P:immune system process"/>
    <property type="evidence" value="ECO:0007669"/>
    <property type="project" value="UniProtKB-KW"/>
</dbReference>
<keyword evidence="12" id="KW-1185">Reference proteome</keyword>
<dbReference type="Pfam" id="PF02199">
    <property type="entry name" value="SapA"/>
    <property type="match status" value="1"/>
</dbReference>
<evidence type="ECO:0000313" key="12">
    <source>
        <dbReference type="Proteomes" id="UP001460270"/>
    </source>
</evidence>